<dbReference type="STRING" id="587909.SAMN05421810_101106"/>
<proteinExistence type="predicted"/>
<name>A0A1I5KDW9_9PSEU</name>
<dbReference type="AlphaFoldDB" id="A0A1I5KDW9"/>
<dbReference type="Proteomes" id="UP000198727">
    <property type="component" value="Unassembled WGS sequence"/>
</dbReference>
<evidence type="ECO:0000313" key="3">
    <source>
        <dbReference type="Proteomes" id="UP000198727"/>
    </source>
</evidence>
<keyword evidence="1" id="KW-0812">Transmembrane</keyword>
<protein>
    <submittedName>
        <fullName evidence="2">Uncharacterized protein</fullName>
    </submittedName>
</protein>
<keyword evidence="3" id="KW-1185">Reference proteome</keyword>
<keyword evidence="1" id="KW-1133">Transmembrane helix</keyword>
<keyword evidence="1" id="KW-0472">Membrane</keyword>
<feature type="transmembrane region" description="Helical" evidence="1">
    <location>
        <begin position="13"/>
        <end position="33"/>
    </location>
</feature>
<sequence length="34" mass="3792">MNHRQPPSSWPEALYVAVCLVCLALLVVLWLVVA</sequence>
<accession>A0A1I5KDW9</accession>
<evidence type="ECO:0000313" key="2">
    <source>
        <dbReference type="EMBL" id="SFO83244.1"/>
    </source>
</evidence>
<reference evidence="3" key="1">
    <citation type="submission" date="2016-10" db="EMBL/GenBank/DDBJ databases">
        <authorList>
            <person name="Varghese N."/>
            <person name="Submissions S."/>
        </authorList>
    </citation>
    <scope>NUCLEOTIDE SEQUENCE [LARGE SCALE GENOMIC DNA]</scope>
    <source>
        <strain evidence="3">CGMCC 4.5579</strain>
    </source>
</reference>
<dbReference type="EMBL" id="FOWW01000001">
    <property type="protein sequence ID" value="SFO83244.1"/>
    <property type="molecule type" value="Genomic_DNA"/>
</dbReference>
<organism evidence="2 3">
    <name type="scientific">Amycolatopsis arida</name>
    <dbReference type="NCBI Taxonomy" id="587909"/>
    <lineage>
        <taxon>Bacteria</taxon>
        <taxon>Bacillati</taxon>
        <taxon>Actinomycetota</taxon>
        <taxon>Actinomycetes</taxon>
        <taxon>Pseudonocardiales</taxon>
        <taxon>Pseudonocardiaceae</taxon>
        <taxon>Amycolatopsis</taxon>
    </lineage>
</organism>
<evidence type="ECO:0000256" key="1">
    <source>
        <dbReference type="SAM" id="Phobius"/>
    </source>
</evidence>
<gene>
    <name evidence="2" type="ORF">SAMN05421810_101106</name>
</gene>